<dbReference type="InterPro" id="IPR023885">
    <property type="entry name" value="4Fe4S-binding_SPASM_dom"/>
</dbReference>
<evidence type="ECO:0000313" key="7">
    <source>
        <dbReference type="EMBL" id="TVM18446.1"/>
    </source>
</evidence>
<keyword evidence="4" id="KW-0408">Iron</keyword>
<dbReference type="Gene3D" id="3.20.20.70">
    <property type="entry name" value="Aldolase class I"/>
    <property type="match status" value="1"/>
</dbReference>
<dbReference type="SFLD" id="SFLDS00029">
    <property type="entry name" value="Radical_SAM"/>
    <property type="match status" value="1"/>
</dbReference>
<dbReference type="GO" id="GO:0046872">
    <property type="term" value="F:metal ion binding"/>
    <property type="evidence" value="ECO:0007669"/>
    <property type="project" value="UniProtKB-KW"/>
</dbReference>
<dbReference type="PANTHER" id="PTHR11228:SF7">
    <property type="entry name" value="PQQA PEPTIDE CYCLASE"/>
    <property type="match status" value="1"/>
</dbReference>
<dbReference type="Proteomes" id="UP000448292">
    <property type="component" value="Unassembled WGS sequence"/>
</dbReference>
<protein>
    <recommendedName>
        <fullName evidence="6">Radical SAM core domain-containing protein</fullName>
    </recommendedName>
</protein>
<dbReference type="AlphaFoldDB" id="A0A7M3MGK1"/>
<feature type="domain" description="Radical SAM core" evidence="6">
    <location>
        <begin position="65"/>
        <end position="303"/>
    </location>
</feature>
<proteinExistence type="predicted"/>
<dbReference type="PANTHER" id="PTHR11228">
    <property type="entry name" value="RADICAL SAM DOMAIN PROTEIN"/>
    <property type="match status" value="1"/>
</dbReference>
<dbReference type="OrthoDB" id="9782387at2"/>
<comment type="caution">
    <text evidence="7">The sequence shown here is derived from an EMBL/GenBank/DDBJ whole genome shotgun (WGS) entry which is preliminary data.</text>
</comment>
<dbReference type="GO" id="GO:0051536">
    <property type="term" value="F:iron-sulfur cluster binding"/>
    <property type="evidence" value="ECO:0007669"/>
    <property type="project" value="UniProtKB-KW"/>
</dbReference>
<dbReference type="SFLD" id="SFLDG01067">
    <property type="entry name" value="SPASM/twitch_domain_containing"/>
    <property type="match status" value="1"/>
</dbReference>
<dbReference type="GO" id="GO:0003824">
    <property type="term" value="F:catalytic activity"/>
    <property type="evidence" value="ECO:0007669"/>
    <property type="project" value="InterPro"/>
</dbReference>
<evidence type="ECO:0000259" key="6">
    <source>
        <dbReference type="PROSITE" id="PS51918"/>
    </source>
</evidence>
<accession>A0A7M3MGK1</accession>
<keyword evidence="8" id="KW-1185">Reference proteome</keyword>
<keyword evidence="3" id="KW-0479">Metal-binding</keyword>
<dbReference type="Pfam" id="PF13186">
    <property type="entry name" value="SPASM"/>
    <property type="match status" value="1"/>
</dbReference>
<dbReference type="InterPro" id="IPR013785">
    <property type="entry name" value="Aldolase_TIM"/>
</dbReference>
<dbReference type="InterPro" id="IPR058240">
    <property type="entry name" value="rSAM_sf"/>
</dbReference>
<keyword evidence="2" id="KW-0949">S-adenosyl-L-methionine</keyword>
<dbReference type="CDD" id="cd01335">
    <property type="entry name" value="Radical_SAM"/>
    <property type="match status" value="1"/>
</dbReference>
<reference evidence="7 8" key="1">
    <citation type="submission" date="2018-06" db="EMBL/GenBank/DDBJ databases">
        <title>Complete genome of Desulfovibrio indonesiensis P37SLT.</title>
        <authorList>
            <person name="Crispim J.S."/>
            <person name="Vidigal P.M.P."/>
            <person name="Silva L.C.F."/>
            <person name="Laguardia C.N."/>
            <person name="Araujo L.C."/>
            <person name="Dias R.S."/>
            <person name="Sousa M.P."/>
            <person name="Paula S.O."/>
            <person name="Silva C."/>
        </authorList>
    </citation>
    <scope>NUCLEOTIDE SEQUENCE [LARGE SCALE GENOMIC DNA]</scope>
    <source>
        <strain evidence="7 8">P37SLT</strain>
    </source>
</reference>
<evidence type="ECO:0000256" key="4">
    <source>
        <dbReference type="ARBA" id="ARBA00023004"/>
    </source>
</evidence>
<dbReference type="EMBL" id="QMIE01000004">
    <property type="protein sequence ID" value="TVM18446.1"/>
    <property type="molecule type" value="Genomic_DNA"/>
</dbReference>
<name>A0A7M3MGK1_9BACT</name>
<dbReference type="Pfam" id="PF04055">
    <property type="entry name" value="Radical_SAM"/>
    <property type="match status" value="1"/>
</dbReference>
<evidence type="ECO:0000256" key="2">
    <source>
        <dbReference type="ARBA" id="ARBA00022691"/>
    </source>
</evidence>
<dbReference type="SUPFAM" id="SSF102114">
    <property type="entry name" value="Radical SAM enzymes"/>
    <property type="match status" value="1"/>
</dbReference>
<dbReference type="RefSeq" id="WP_144302454.1">
    <property type="nucleotide sequence ID" value="NZ_QMIE01000004.1"/>
</dbReference>
<evidence type="ECO:0000256" key="5">
    <source>
        <dbReference type="ARBA" id="ARBA00023014"/>
    </source>
</evidence>
<dbReference type="CDD" id="cd21109">
    <property type="entry name" value="SPASM"/>
    <property type="match status" value="1"/>
</dbReference>
<sequence>MTHALATPDQWLTDSGLTDKGRIARKTYSQYVNFLGSLPVPEFKVSRAMHLLQSNSYDTLPEGYALPPHTINFSLNNRCNLKCSYCDLNRETEHWEDKNTKASYSVIDPRTKHELPLETCKRIIDQTEWFRPVIRAHWMEALLYSDLLPFLEYAAGKGLPTSMLTNGLLLKKFAAPLAEIGVGALRISLDGPAEIHDSLCNVKGAYDKIIDGLKTLVAENKKRGHNMQIGAYFTITDKNYDKLVDVIEDLERHGLLDDIFFGFFLFSFISKDMVQRHNSEHAAVCGARVEETSSQYVDVTKIDPAALIAQKEEIQKRFVSKGHRIHFRPNFNEHNLDFCLSLDSRDLPSVRCETHWHSVCINPEGQVKPMSQCILDPCGSIEEQSFMDVWNGPVIRQQRMNLQRYGAYHGCMRCWSVYSSIEDAQGSWVDPKRQAA</sequence>
<keyword evidence="5" id="KW-0411">Iron-sulfur</keyword>
<gene>
    <name evidence="7" type="ORF">DPQ33_06800</name>
</gene>
<evidence type="ECO:0000313" key="8">
    <source>
        <dbReference type="Proteomes" id="UP000448292"/>
    </source>
</evidence>
<organism evidence="7 8">
    <name type="scientific">Oceanidesulfovibrio indonesiensis</name>
    <dbReference type="NCBI Taxonomy" id="54767"/>
    <lineage>
        <taxon>Bacteria</taxon>
        <taxon>Pseudomonadati</taxon>
        <taxon>Thermodesulfobacteriota</taxon>
        <taxon>Desulfovibrionia</taxon>
        <taxon>Desulfovibrionales</taxon>
        <taxon>Desulfovibrionaceae</taxon>
        <taxon>Oceanidesulfovibrio</taxon>
    </lineage>
</organism>
<evidence type="ECO:0000256" key="3">
    <source>
        <dbReference type="ARBA" id="ARBA00022723"/>
    </source>
</evidence>
<comment type="cofactor">
    <cofactor evidence="1">
        <name>[4Fe-4S] cluster</name>
        <dbReference type="ChEBI" id="CHEBI:49883"/>
    </cofactor>
</comment>
<dbReference type="InterPro" id="IPR007197">
    <property type="entry name" value="rSAM"/>
</dbReference>
<evidence type="ECO:0000256" key="1">
    <source>
        <dbReference type="ARBA" id="ARBA00001966"/>
    </source>
</evidence>
<dbReference type="InterPro" id="IPR050377">
    <property type="entry name" value="Radical_SAM_PqqE_MftC-like"/>
</dbReference>
<dbReference type="PROSITE" id="PS51918">
    <property type="entry name" value="RADICAL_SAM"/>
    <property type="match status" value="1"/>
</dbReference>